<dbReference type="GO" id="GO:0005886">
    <property type="term" value="C:plasma membrane"/>
    <property type="evidence" value="ECO:0007669"/>
    <property type="project" value="UniProtKB-SubCell"/>
</dbReference>
<dbReference type="EMBL" id="FOPJ01000002">
    <property type="protein sequence ID" value="SFG30622.1"/>
    <property type="molecule type" value="Genomic_DNA"/>
</dbReference>
<feature type="transmembrane region" description="Helical" evidence="8">
    <location>
        <begin position="125"/>
        <end position="143"/>
    </location>
</feature>
<feature type="transmembrane region" description="Helical" evidence="8">
    <location>
        <begin position="199"/>
        <end position="217"/>
    </location>
</feature>
<dbReference type="PANTHER" id="PTHR30472:SF27">
    <property type="entry name" value="PETROBACTIN IMPORT SYSTEM PERMEASE PROTEIN YCLN"/>
    <property type="match status" value="1"/>
</dbReference>
<dbReference type="AlphaFoldDB" id="A0A1I2QQB5"/>
<comment type="similarity">
    <text evidence="2">Belongs to the binding-protein-dependent transport system permease family. FecCD subfamily.</text>
</comment>
<evidence type="ECO:0000256" key="2">
    <source>
        <dbReference type="ARBA" id="ARBA00007935"/>
    </source>
</evidence>
<organism evidence="9 10">
    <name type="scientific">Corynebacterium spheniscorum</name>
    <dbReference type="NCBI Taxonomy" id="185761"/>
    <lineage>
        <taxon>Bacteria</taxon>
        <taxon>Bacillati</taxon>
        <taxon>Actinomycetota</taxon>
        <taxon>Actinomycetes</taxon>
        <taxon>Mycobacteriales</taxon>
        <taxon>Corynebacteriaceae</taxon>
        <taxon>Corynebacterium</taxon>
    </lineage>
</organism>
<dbReference type="Gene3D" id="1.10.3470.10">
    <property type="entry name" value="ABC transporter involved in vitamin B12 uptake, BtuC"/>
    <property type="match status" value="1"/>
</dbReference>
<feature type="transmembrane region" description="Helical" evidence="8">
    <location>
        <begin position="67"/>
        <end position="88"/>
    </location>
</feature>
<keyword evidence="3" id="KW-0813">Transport</keyword>
<dbReference type="InterPro" id="IPR037294">
    <property type="entry name" value="ABC_BtuC-like"/>
</dbReference>
<sequence length="350" mass="36703">MAIASSTTTTPRSARLLRGVVAVIVLVVVFLASLFVNVADISPIDVLRGTMSDRHALYFFQQRIPRALSAALAGSSLAIAGLLMQVLARNRFVSPSTVGTVESAGLGLVIVAIIAPGMPLFGKMLIAMVFAMGGTAIFLTFLAKIKLRDSPLVPLVGIMLGSVISAVATFLAVKYGLLQMLSTWLFADFSAVLSGRYELLWVVAGLAVLTYLLANFFTIAGLGEDTATNLGLSHRTILWSGMAIVAAVAAAVVVTVGSIPFLGIVVPNIVTMFRGDNMRENIPWVAFGGAITVLVCDTIGRTLPDFFTWLATGTAAGVGEIPVGTVMGAVGGIIFLYLLLKGDPRRGDAK</sequence>
<dbReference type="GO" id="GO:0022857">
    <property type="term" value="F:transmembrane transporter activity"/>
    <property type="evidence" value="ECO:0007669"/>
    <property type="project" value="InterPro"/>
</dbReference>
<evidence type="ECO:0000256" key="3">
    <source>
        <dbReference type="ARBA" id="ARBA00022448"/>
    </source>
</evidence>
<evidence type="ECO:0000256" key="5">
    <source>
        <dbReference type="ARBA" id="ARBA00022692"/>
    </source>
</evidence>
<dbReference type="PANTHER" id="PTHR30472">
    <property type="entry name" value="FERRIC ENTEROBACTIN TRANSPORT SYSTEM PERMEASE PROTEIN"/>
    <property type="match status" value="1"/>
</dbReference>
<evidence type="ECO:0000313" key="10">
    <source>
        <dbReference type="Proteomes" id="UP000199065"/>
    </source>
</evidence>
<gene>
    <name evidence="9" type="ORF">SAMN05660282_00574</name>
</gene>
<evidence type="ECO:0000256" key="7">
    <source>
        <dbReference type="ARBA" id="ARBA00023136"/>
    </source>
</evidence>
<keyword evidence="7 8" id="KW-0472">Membrane</keyword>
<protein>
    <submittedName>
        <fullName evidence="9">Iron complex transport system permease protein</fullName>
    </submittedName>
</protein>
<reference evidence="9 10" key="1">
    <citation type="submission" date="2016-10" db="EMBL/GenBank/DDBJ databases">
        <authorList>
            <person name="de Groot N.N."/>
        </authorList>
    </citation>
    <scope>NUCLEOTIDE SEQUENCE [LARGE SCALE GENOMIC DNA]</scope>
    <source>
        <strain>J11</strain>
        <strain evidence="10">PG 39</strain>
    </source>
</reference>
<evidence type="ECO:0000313" key="9">
    <source>
        <dbReference type="EMBL" id="SFG30622.1"/>
    </source>
</evidence>
<dbReference type="GO" id="GO:0033214">
    <property type="term" value="P:siderophore-iron import into cell"/>
    <property type="evidence" value="ECO:0007669"/>
    <property type="project" value="TreeGrafter"/>
</dbReference>
<evidence type="ECO:0000256" key="6">
    <source>
        <dbReference type="ARBA" id="ARBA00022989"/>
    </source>
</evidence>
<keyword evidence="4" id="KW-1003">Cell membrane</keyword>
<dbReference type="SUPFAM" id="SSF81345">
    <property type="entry name" value="ABC transporter involved in vitamin B12 uptake, BtuC"/>
    <property type="match status" value="1"/>
</dbReference>
<accession>A0A1I2QQB5</accession>
<feature type="transmembrane region" description="Helical" evidence="8">
    <location>
        <begin position="100"/>
        <end position="118"/>
    </location>
</feature>
<feature type="transmembrane region" description="Helical" evidence="8">
    <location>
        <begin position="20"/>
        <end position="46"/>
    </location>
</feature>
<feature type="transmembrane region" description="Helical" evidence="8">
    <location>
        <begin position="155"/>
        <end position="178"/>
    </location>
</feature>
<evidence type="ECO:0000256" key="1">
    <source>
        <dbReference type="ARBA" id="ARBA00004651"/>
    </source>
</evidence>
<keyword evidence="5 8" id="KW-0812">Transmembrane</keyword>
<comment type="subcellular location">
    <subcellularLocation>
        <location evidence="1">Cell membrane</location>
        <topology evidence="1">Multi-pass membrane protein</topology>
    </subcellularLocation>
</comment>
<dbReference type="CDD" id="cd06550">
    <property type="entry name" value="TM_ABC_iron-siderophores_like"/>
    <property type="match status" value="1"/>
</dbReference>
<proteinExistence type="inferred from homology"/>
<feature type="transmembrane region" description="Helical" evidence="8">
    <location>
        <begin position="237"/>
        <end position="270"/>
    </location>
</feature>
<dbReference type="STRING" id="185761.SAMN05660282_00574"/>
<evidence type="ECO:0000256" key="4">
    <source>
        <dbReference type="ARBA" id="ARBA00022475"/>
    </source>
</evidence>
<keyword evidence="10" id="KW-1185">Reference proteome</keyword>
<evidence type="ECO:0000256" key="8">
    <source>
        <dbReference type="SAM" id="Phobius"/>
    </source>
</evidence>
<name>A0A1I2QQB5_9CORY</name>
<dbReference type="Proteomes" id="UP000199065">
    <property type="component" value="Unassembled WGS sequence"/>
</dbReference>
<feature type="transmembrane region" description="Helical" evidence="8">
    <location>
        <begin position="282"/>
        <end position="301"/>
    </location>
</feature>
<feature type="transmembrane region" description="Helical" evidence="8">
    <location>
        <begin position="321"/>
        <end position="340"/>
    </location>
</feature>
<dbReference type="InterPro" id="IPR000522">
    <property type="entry name" value="ABC_transptr_permease_BtuC"/>
</dbReference>
<keyword evidence="6 8" id="KW-1133">Transmembrane helix</keyword>
<dbReference type="Pfam" id="PF01032">
    <property type="entry name" value="FecCD"/>
    <property type="match status" value="1"/>
</dbReference>